<dbReference type="SMART" id="SM00422">
    <property type="entry name" value="HTH_MERR"/>
    <property type="match status" value="1"/>
</dbReference>
<dbReference type="SUPFAM" id="SSF46955">
    <property type="entry name" value="Putative DNA-binding domain"/>
    <property type="match status" value="1"/>
</dbReference>
<keyword evidence="6" id="KW-1185">Reference proteome</keyword>
<dbReference type="Gene3D" id="1.10.1660.10">
    <property type="match status" value="1"/>
</dbReference>
<dbReference type="SUPFAM" id="SSF48403">
    <property type="entry name" value="Ankyrin repeat"/>
    <property type="match status" value="1"/>
</dbReference>
<accession>A0ABV6J9Q8</accession>
<dbReference type="PROSITE" id="PS50297">
    <property type="entry name" value="ANK_REP_REGION"/>
    <property type="match status" value="3"/>
</dbReference>
<dbReference type="Pfam" id="PF12796">
    <property type="entry name" value="Ank_2"/>
    <property type="match status" value="1"/>
</dbReference>
<name>A0ABV6J9Q8_9BACL</name>
<dbReference type="Pfam" id="PF13411">
    <property type="entry name" value="MerR_1"/>
    <property type="match status" value="1"/>
</dbReference>
<evidence type="ECO:0000313" key="5">
    <source>
        <dbReference type="EMBL" id="MFC0392618.1"/>
    </source>
</evidence>
<gene>
    <name evidence="5" type="ORF">ACFFJ8_14695</name>
</gene>
<feature type="repeat" description="ANK" evidence="3">
    <location>
        <begin position="375"/>
        <end position="407"/>
    </location>
</feature>
<dbReference type="PROSITE" id="PS50088">
    <property type="entry name" value="ANK_REPEAT"/>
    <property type="match status" value="3"/>
</dbReference>
<dbReference type="EMBL" id="JBHLVF010000018">
    <property type="protein sequence ID" value="MFC0392618.1"/>
    <property type="molecule type" value="Genomic_DNA"/>
</dbReference>
<dbReference type="CDD" id="cd01106">
    <property type="entry name" value="HTH_TipAL-Mta"/>
    <property type="match status" value="1"/>
</dbReference>
<keyword evidence="2 3" id="KW-0040">ANK repeat</keyword>
<feature type="repeat" description="ANK" evidence="3">
    <location>
        <begin position="341"/>
        <end position="374"/>
    </location>
</feature>
<dbReference type="PROSITE" id="PS00552">
    <property type="entry name" value="HTH_MERR_1"/>
    <property type="match status" value="1"/>
</dbReference>
<feature type="repeat" description="ANK" evidence="3">
    <location>
        <begin position="471"/>
        <end position="503"/>
    </location>
</feature>
<evidence type="ECO:0000313" key="6">
    <source>
        <dbReference type="Proteomes" id="UP001589818"/>
    </source>
</evidence>
<dbReference type="Gene3D" id="1.25.40.20">
    <property type="entry name" value="Ankyrin repeat-containing domain"/>
    <property type="match status" value="2"/>
</dbReference>
<dbReference type="RefSeq" id="WP_204822291.1">
    <property type="nucleotide sequence ID" value="NZ_JANHOF010000027.1"/>
</dbReference>
<dbReference type="Proteomes" id="UP001589818">
    <property type="component" value="Unassembled WGS sequence"/>
</dbReference>
<evidence type="ECO:0000256" key="3">
    <source>
        <dbReference type="PROSITE-ProRule" id="PRU00023"/>
    </source>
</evidence>
<dbReference type="PANTHER" id="PTHR24126:SF14">
    <property type="entry name" value="ANK_REP_REGION DOMAIN-CONTAINING PROTEIN"/>
    <property type="match status" value="1"/>
</dbReference>
<dbReference type="PROSITE" id="PS50937">
    <property type="entry name" value="HTH_MERR_2"/>
    <property type="match status" value="1"/>
</dbReference>
<dbReference type="InterPro" id="IPR000551">
    <property type="entry name" value="MerR-type_HTH_dom"/>
</dbReference>
<dbReference type="InterPro" id="IPR002110">
    <property type="entry name" value="Ankyrin_rpt"/>
</dbReference>
<reference evidence="5 6" key="1">
    <citation type="submission" date="2024-09" db="EMBL/GenBank/DDBJ databases">
        <authorList>
            <person name="Sun Q."/>
            <person name="Mori K."/>
        </authorList>
    </citation>
    <scope>NUCLEOTIDE SEQUENCE [LARGE SCALE GENOMIC DNA]</scope>
    <source>
        <strain evidence="5 6">CCM 4839</strain>
    </source>
</reference>
<evidence type="ECO:0000259" key="4">
    <source>
        <dbReference type="PROSITE" id="PS50937"/>
    </source>
</evidence>
<feature type="domain" description="HTH merR-type" evidence="4">
    <location>
        <begin position="7"/>
        <end position="76"/>
    </location>
</feature>
<dbReference type="PANTHER" id="PTHR24126">
    <property type="entry name" value="ANKYRIN REPEAT, PH AND SEC7 DOMAIN CONTAINING PROTEIN SECG-RELATED"/>
    <property type="match status" value="1"/>
</dbReference>
<dbReference type="SMART" id="SM00248">
    <property type="entry name" value="ANK"/>
    <property type="match status" value="8"/>
</dbReference>
<dbReference type="InterPro" id="IPR009061">
    <property type="entry name" value="DNA-bd_dom_put_sf"/>
</dbReference>
<comment type="caution">
    <text evidence="5">The sequence shown here is derived from an EMBL/GenBank/DDBJ whole genome shotgun (WGS) entry which is preliminary data.</text>
</comment>
<dbReference type="Pfam" id="PF13857">
    <property type="entry name" value="Ank_5"/>
    <property type="match status" value="1"/>
</dbReference>
<protein>
    <submittedName>
        <fullName evidence="5">Ankyrin repeat domain-containing protein</fullName>
    </submittedName>
</protein>
<evidence type="ECO:0000256" key="1">
    <source>
        <dbReference type="ARBA" id="ARBA00022737"/>
    </source>
</evidence>
<proteinExistence type="predicted"/>
<organism evidence="5 6">
    <name type="scientific">Paenibacillus mendelii</name>
    <dbReference type="NCBI Taxonomy" id="206163"/>
    <lineage>
        <taxon>Bacteria</taxon>
        <taxon>Bacillati</taxon>
        <taxon>Bacillota</taxon>
        <taxon>Bacilli</taxon>
        <taxon>Bacillales</taxon>
        <taxon>Paenibacillaceae</taxon>
        <taxon>Paenibacillus</taxon>
    </lineage>
</organism>
<keyword evidence="1" id="KW-0677">Repeat</keyword>
<dbReference type="InterPro" id="IPR036770">
    <property type="entry name" value="Ankyrin_rpt-contain_sf"/>
</dbReference>
<evidence type="ECO:0000256" key="2">
    <source>
        <dbReference type="ARBA" id="ARBA00023043"/>
    </source>
</evidence>
<sequence>MSEEEVLYRTGTFAELAGVTTRALRHYERLGLLTPRHRSESGQRFYTNDDFIRLQQIVTLKFVGFSLKQIHRIIDRKDIHISDLLSMQREWIERKIGSLQLAVLAIRETERAVEEGIGNSLETLQQIIGVMEMQINRNWLDELLEAVIEGNEATAKTILTANPGLANTSIHAAAALGDANALQRMIESNPDSATERGGPIKAEPLLYLAFSCFLRDSAQTANFVETALLLLESGANPNAYTIDPDDPYERKLPVLFGVLGQAGNVEVGKIFLEAGADPNDGETLYHTAELPRIDCLDLLNIYGVDVNATPAMFRKLDYDDEAGVRWFLEHGADLSLTLGKEQNTPLHWAVYRGRSLSIIELLLKHGTEINARRTDGKTPYMLAVRFGQTDVADLLIRHGATIDTRQTDLFIGACAAADAGRVHAMLSENPSLLSSLTDEDHEMLLELAERGQADAVGLMLEVGFDKEVSRANGTALHIASWFGHLTTVRVLLDRGASLSVKNAYGGTPLESALHGSVHCNVSHAKHHGAVVEALIQAGAALPSKASGNHEVFEILRKHGASV</sequence>